<dbReference type="GO" id="GO:0042162">
    <property type="term" value="F:telomeric DNA binding"/>
    <property type="evidence" value="ECO:0007669"/>
    <property type="project" value="TreeGrafter"/>
</dbReference>
<keyword evidence="6" id="KW-0779">Telomere</keyword>
<protein>
    <recommendedName>
        <fullName evidence="4">CST complex subunit CTC1</fullName>
    </recommendedName>
</protein>
<feature type="region of interest" description="Disordered" evidence="9">
    <location>
        <begin position="697"/>
        <end position="751"/>
    </location>
</feature>
<evidence type="ECO:0000256" key="3">
    <source>
        <dbReference type="ARBA" id="ARBA00006332"/>
    </source>
</evidence>
<reference evidence="10" key="1">
    <citation type="submission" date="2025-08" db="UniProtKB">
        <authorList>
            <consortium name="Ensembl"/>
        </authorList>
    </citation>
    <scope>IDENTIFICATION</scope>
</reference>
<dbReference type="Ensembl" id="ENSFTIT00000001731.1">
    <property type="protein sequence ID" value="ENSFTIP00000001650.1"/>
    <property type="gene ID" value="ENSFTIG00000001179.1"/>
</dbReference>
<evidence type="ECO:0000313" key="10">
    <source>
        <dbReference type="Ensembl" id="ENSFTIP00000001650.1"/>
    </source>
</evidence>
<evidence type="ECO:0000256" key="9">
    <source>
        <dbReference type="SAM" id="MobiDB-lite"/>
    </source>
</evidence>
<evidence type="ECO:0000256" key="1">
    <source>
        <dbReference type="ARBA" id="ARBA00004123"/>
    </source>
</evidence>
<name>A0A8C4TRN0_FALTI</name>
<reference evidence="10" key="2">
    <citation type="submission" date="2025-09" db="UniProtKB">
        <authorList>
            <consortium name="Ensembl"/>
        </authorList>
    </citation>
    <scope>IDENTIFICATION</scope>
</reference>
<dbReference type="PANTHER" id="PTHR14865:SF2">
    <property type="entry name" value="CST COMPLEX SUBUNIT CTC1"/>
    <property type="match status" value="1"/>
</dbReference>
<evidence type="ECO:0000313" key="11">
    <source>
        <dbReference type="Proteomes" id="UP000694562"/>
    </source>
</evidence>
<organism evidence="10 11">
    <name type="scientific">Falco tinnunculus</name>
    <name type="common">Common kestrel</name>
    <dbReference type="NCBI Taxonomy" id="100819"/>
    <lineage>
        <taxon>Eukaryota</taxon>
        <taxon>Metazoa</taxon>
        <taxon>Chordata</taxon>
        <taxon>Craniata</taxon>
        <taxon>Vertebrata</taxon>
        <taxon>Euteleostomi</taxon>
        <taxon>Archelosauria</taxon>
        <taxon>Archosauria</taxon>
        <taxon>Dinosauria</taxon>
        <taxon>Saurischia</taxon>
        <taxon>Theropoda</taxon>
        <taxon>Coelurosauria</taxon>
        <taxon>Aves</taxon>
        <taxon>Neognathae</taxon>
        <taxon>Neoaves</taxon>
        <taxon>Telluraves</taxon>
        <taxon>Australaves</taxon>
        <taxon>Falconiformes</taxon>
        <taxon>Falconidae</taxon>
        <taxon>Falco</taxon>
    </lineage>
</organism>
<evidence type="ECO:0000256" key="8">
    <source>
        <dbReference type="ARBA" id="ARBA00023242"/>
    </source>
</evidence>
<dbReference type="InterPro" id="IPR042617">
    <property type="entry name" value="CTC1-like"/>
</dbReference>
<dbReference type="Proteomes" id="UP000694562">
    <property type="component" value="Unplaced"/>
</dbReference>
<dbReference type="OMA" id="HTDYTPT"/>
<keyword evidence="7" id="KW-0238">DNA-binding</keyword>
<dbReference type="Pfam" id="PF15489">
    <property type="entry name" value="CTC1"/>
    <property type="match status" value="1"/>
</dbReference>
<comment type="subcellular location">
    <subcellularLocation>
        <location evidence="2">Chromosome</location>
        <location evidence="2">Telomere</location>
    </subcellularLocation>
    <subcellularLocation>
        <location evidence="1">Nucleus</location>
    </subcellularLocation>
</comment>
<dbReference type="GO" id="GO:0045740">
    <property type="term" value="P:positive regulation of DNA replication"/>
    <property type="evidence" value="ECO:0007669"/>
    <property type="project" value="TreeGrafter"/>
</dbReference>
<comment type="similarity">
    <text evidence="3">Belongs to the CTC1 family.</text>
</comment>
<dbReference type="GO" id="GO:0003697">
    <property type="term" value="F:single-stranded DNA binding"/>
    <property type="evidence" value="ECO:0007669"/>
    <property type="project" value="InterPro"/>
</dbReference>
<keyword evidence="11" id="KW-1185">Reference proteome</keyword>
<keyword evidence="5" id="KW-0158">Chromosome</keyword>
<dbReference type="InterPro" id="IPR029156">
    <property type="entry name" value="CTC1"/>
</dbReference>
<evidence type="ECO:0000256" key="6">
    <source>
        <dbReference type="ARBA" id="ARBA00022895"/>
    </source>
</evidence>
<dbReference type="PANTHER" id="PTHR14865">
    <property type="entry name" value="CST COMPLEX SUBUNIT CTC1"/>
    <property type="match status" value="1"/>
</dbReference>
<dbReference type="GO" id="GO:0010833">
    <property type="term" value="P:telomere maintenance via telomere lengthening"/>
    <property type="evidence" value="ECO:0007669"/>
    <property type="project" value="TreeGrafter"/>
</dbReference>
<accession>A0A8C4TRN0</accession>
<dbReference type="GO" id="GO:1990879">
    <property type="term" value="C:CST complex"/>
    <property type="evidence" value="ECO:0007669"/>
    <property type="project" value="TreeGrafter"/>
</dbReference>
<evidence type="ECO:0000256" key="5">
    <source>
        <dbReference type="ARBA" id="ARBA00022454"/>
    </source>
</evidence>
<sequence length="1278" mass="142401">MAEPSAAEQRWLREARDFIHRALPARQEPGGPEPPLLDAVLRCLRSAGGGELPLGYSFISISDLQHQQRIPCCSHLTWSTNEFKEWAHQGRDAFPTQSALPRTYLILVGYLTDRSQENKEELVDGCLYVKDNTGIIPCELLHVELEWLESLFLFPSWSYIPQTDQSAAGYLEILVDPVPVNLPKEVPDSIPVAHPASHEPVLTSRVLCPKRSKVTVGGELTRLGPLLCIHHKTFFFLFLKCFTSAVWFPVLVQKPNQLVWHHILQLGHRYTITDLTMSSLKKLGRRIFVTGVSSCLLPYCAEQVREQLLDSAWQGESTQSAYPETAEQLSNSLQLGVEERPRSAKESKIISYVGCVTEILNVQAGLFLLDNKVCLCLAYQQLLNSARGLRPGACVELTDVHLLQKPLVSFPFVALCACLSSTVVLKSFSRLSTPYQPLASSGNLYLQLLFHYNLGMPLYLWMVSLLEAFEKRFSCFFRHHRSLLRSTRRNPTAAEKFVVPLLQAMVPDRGEARDVYSEILGKTHQCPLRKYLTLNPPCQAPSLSEIRHMAEQKSWEGFSPSQVLSPSEAQHMGTQELNRRLAWSYCTLSAGSFQPRLILLGVLRVSSRSSNLQLQDSSSWLSCVISHKDGSPFAHTALIGSLLQVENYQLIVERFLQTDFPSSEHLGNLEHVREKKTSVYVQFYFEDVQVLRAAGGPMQKGLRSRNSSSLRKRDDGSLIPELESPKAKMLKLEDPKPDTDRDENCQGDQSSARTSCVSHLFLVTQKEGLMPRNYQLPREEGGEEQELQCSFQATVLWLGRPQLWSHPSDIGNLPELEETGCDGEEGMARQEALLLFMGKSLRWFPFLHLGGLYRFIVPCCSDLEVFDKLCSPPVPLKFLSKSSCPLCLPVQDAWQLQHETWISCLPEHQLAARSVLAGMGQRISSIAEVLSNSFTGSLVSVSGEIVERSLCASPKNEKPSVTVGLQKQKGSLLASDHSVKLTISVAPGCPVVMDIYIAATCLKQLWGLLPGAKIIFQNLERKISRFHNVYCTYIASSCVSIISLPASHLPFPSSPVGEASPPSLVFLSSLQSHLQNLHQARILCHLSCVLALSLQWVCSLCSSIFKEGRCTRHNPPCPSHTGVRQASARVLVEDGTGEALVLCKNQHVAAMLGLSLLEWEVVQNCVQSRGSVSVQHGEATGTGCVEEPGDLIGCYLRSLCRSPLICRPILLDFSLDRKPSKILQPAPLQLRNFQCGEVEFVSQVGPYVSLLCLNVEEVGQDAFSYLNRERMRRTSSHC</sequence>
<evidence type="ECO:0000256" key="7">
    <source>
        <dbReference type="ARBA" id="ARBA00023125"/>
    </source>
</evidence>
<evidence type="ECO:0000256" key="4">
    <source>
        <dbReference type="ARBA" id="ARBA00016175"/>
    </source>
</evidence>
<keyword evidence="8" id="KW-0539">Nucleus</keyword>
<dbReference type="AlphaFoldDB" id="A0A8C4TRN0"/>
<feature type="compositionally biased region" description="Basic and acidic residues" evidence="9">
    <location>
        <begin position="723"/>
        <end position="744"/>
    </location>
</feature>
<proteinExistence type="inferred from homology"/>
<evidence type="ECO:0000256" key="2">
    <source>
        <dbReference type="ARBA" id="ARBA00004574"/>
    </source>
</evidence>
<dbReference type="OrthoDB" id="2314520at2759"/>